<dbReference type="Pfam" id="PF10290">
    <property type="entry name" value="YJL171C_Tos1_N"/>
    <property type="match status" value="1"/>
</dbReference>
<organism evidence="13 15">
    <name type="scientific">Venturia inaequalis</name>
    <name type="common">Apple scab fungus</name>
    <dbReference type="NCBI Taxonomy" id="5025"/>
    <lineage>
        <taxon>Eukaryota</taxon>
        <taxon>Fungi</taxon>
        <taxon>Dikarya</taxon>
        <taxon>Ascomycota</taxon>
        <taxon>Pezizomycotina</taxon>
        <taxon>Dothideomycetes</taxon>
        <taxon>Pleosporomycetidae</taxon>
        <taxon>Venturiales</taxon>
        <taxon>Venturiaceae</taxon>
        <taxon>Venturia</taxon>
    </lineage>
</organism>
<feature type="domain" description="Cell wall protein YJL171C/Tos1 N-terminal" evidence="11">
    <location>
        <begin position="31"/>
        <end position="92"/>
    </location>
</feature>
<dbReference type="InterPro" id="IPR018805">
    <property type="entry name" value="YJL171C/Tos1_C"/>
</dbReference>
<evidence type="ECO:0000256" key="9">
    <source>
        <dbReference type="SAM" id="SignalP"/>
    </source>
</evidence>
<dbReference type="Proteomes" id="UP000490939">
    <property type="component" value="Unassembled WGS sequence"/>
</dbReference>
<evidence type="ECO:0000259" key="10">
    <source>
        <dbReference type="Pfam" id="PF10287"/>
    </source>
</evidence>
<dbReference type="PANTHER" id="PTHR31737:SF2">
    <property type="entry name" value="PROTEIN TOS1"/>
    <property type="match status" value="1"/>
</dbReference>
<dbReference type="GO" id="GO:0042973">
    <property type="term" value="F:glucan endo-1,3-beta-D-glucosidase activity"/>
    <property type="evidence" value="ECO:0007669"/>
    <property type="project" value="UniProtKB-EC"/>
</dbReference>
<evidence type="ECO:0000256" key="2">
    <source>
        <dbReference type="ARBA" id="ARBA00006055"/>
    </source>
</evidence>
<evidence type="ECO:0000256" key="7">
    <source>
        <dbReference type="ARBA" id="ARBA00023316"/>
    </source>
</evidence>
<evidence type="ECO:0000313" key="16">
    <source>
        <dbReference type="Proteomes" id="UP000490939"/>
    </source>
</evidence>
<dbReference type="Gene3D" id="2.60.120.200">
    <property type="match status" value="1"/>
</dbReference>
<evidence type="ECO:0000313" key="12">
    <source>
        <dbReference type="EMBL" id="KAE9977051.1"/>
    </source>
</evidence>
<evidence type="ECO:0000256" key="6">
    <source>
        <dbReference type="ARBA" id="ARBA00023295"/>
    </source>
</evidence>
<dbReference type="Proteomes" id="UP000433883">
    <property type="component" value="Unassembled WGS sequence"/>
</dbReference>
<evidence type="ECO:0000256" key="1">
    <source>
        <dbReference type="ARBA" id="ARBA00000382"/>
    </source>
</evidence>
<comment type="caution">
    <text evidence="13">The sequence shown here is derived from an EMBL/GenBank/DDBJ whole genome shotgun (WGS) entry which is preliminary data.</text>
</comment>
<evidence type="ECO:0000313" key="13">
    <source>
        <dbReference type="EMBL" id="KAE9981536.1"/>
    </source>
</evidence>
<reference evidence="13 15" key="1">
    <citation type="submission" date="2018-12" db="EMBL/GenBank/DDBJ databases">
        <title>Venturia inaequalis Genome Resource.</title>
        <authorList>
            <person name="Lichtner F.J."/>
        </authorList>
    </citation>
    <scope>NUCLEOTIDE SEQUENCE [LARGE SCALE GENOMIC DNA]</scope>
    <source>
        <strain evidence="13 15">120213</strain>
        <strain evidence="12">Bline_iso_100314</strain>
        <strain evidence="14 16">DMI_063113</strain>
    </source>
</reference>
<evidence type="ECO:0000313" key="15">
    <source>
        <dbReference type="Proteomes" id="UP000447873"/>
    </source>
</evidence>
<evidence type="ECO:0000256" key="5">
    <source>
        <dbReference type="ARBA" id="ARBA00022801"/>
    </source>
</evidence>
<name>A0A8H3Z6M2_VENIN</name>
<gene>
    <name evidence="12" type="ORF">BLS_001700</name>
    <name evidence="14" type="ORF">EG327_003650</name>
    <name evidence="13" type="ORF">EG328_011573</name>
</gene>
<sequence length="500" mass="52212">MSKFTPFLLLSTAAAAGNLINGNWYAASTERLAYHGLGGAGAYMEVTHMDPATGTCSKAARPFSGPLAPFDEDISIHLRGPLLLLQFAAYTPTELTSKRARRNDHADFVEEQKLKRAVGDKVIATINGEEVSWINQYDGGAPAAPAAPTMTVTAGCEPAKRAVGDKVVATINGDVVSWTNTYDGKAAPAPTQVVTVTVTVPGSCPVPAAPTAAPPPPAPQAPAPPEPAPPAAPAPAPPVQAAPSQPAIKPATLFVAPGSNTPAVGDWSQMAYFNSDEKRSNGVTFLNNRGGQGSGVWDTKFGNSLSYASADSKRGAASPEIFNGNLGSGLDEIAIFSDVACEKSGDCGYSRPGAVAYKGFAGAQKAFFFEFKMPNDGTSGWNQNMPAIWALNAKVPRTQQYGACSCWDSGCGEIDIFEVLDPGNTRCKSTVHGLVQGGSSDYFVRPTASFKKVAVIFDNNNVMIRELPSDFNFSAGISAAKITELASHGVEASSVFSLSH</sequence>
<evidence type="ECO:0000313" key="14">
    <source>
        <dbReference type="EMBL" id="KAE9987747.1"/>
    </source>
</evidence>
<keyword evidence="6" id="KW-0326">Glycosidase</keyword>
<dbReference type="GO" id="GO:0071555">
    <property type="term" value="P:cell wall organization"/>
    <property type="evidence" value="ECO:0007669"/>
    <property type="project" value="UniProtKB-KW"/>
</dbReference>
<feature type="compositionally biased region" description="Pro residues" evidence="8">
    <location>
        <begin position="212"/>
        <end position="240"/>
    </location>
</feature>
<proteinExistence type="inferred from homology"/>
<evidence type="ECO:0000256" key="3">
    <source>
        <dbReference type="ARBA" id="ARBA00012780"/>
    </source>
</evidence>
<evidence type="ECO:0000256" key="8">
    <source>
        <dbReference type="SAM" id="MobiDB-lite"/>
    </source>
</evidence>
<evidence type="ECO:0000256" key="4">
    <source>
        <dbReference type="ARBA" id="ARBA00022729"/>
    </source>
</evidence>
<comment type="similarity">
    <text evidence="2">Belongs to the PGA52 family.</text>
</comment>
<evidence type="ECO:0000259" key="11">
    <source>
        <dbReference type="Pfam" id="PF10290"/>
    </source>
</evidence>
<dbReference type="EMBL" id="WNWS01000088">
    <property type="protein sequence ID" value="KAE9981536.1"/>
    <property type="molecule type" value="Genomic_DNA"/>
</dbReference>
<dbReference type="AlphaFoldDB" id="A0A8H3Z6M2"/>
<feature type="signal peptide" evidence="9">
    <location>
        <begin position="1"/>
        <end position="16"/>
    </location>
</feature>
<dbReference type="Pfam" id="PF10287">
    <property type="entry name" value="YJL171C_Tos1_C"/>
    <property type="match status" value="1"/>
</dbReference>
<dbReference type="InterPro" id="IPR018807">
    <property type="entry name" value="YJL171C/Tos1_N"/>
</dbReference>
<keyword evidence="7" id="KW-0961">Cell wall biogenesis/degradation</keyword>
<comment type="catalytic activity">
    <reaction evidence="1">
        <text>Hydrolysis of (1-&gt;3)-beta-D-glucosidic linkages in (1-&gt;3)-beta-D-glucans.</text>
        <dbReference type="EC" id="3.2.1.39"/>
    </reaction>
</comment>
<dbReference type="EMBL" id="WNWQ01000140">
    <property type="protein sequence ID" value="KAE9977051.1"/>
    <property type="molecule type" value="Genomic_DNA"/>
</dbReference>
<keyword evidence="16" id="KW-1185">Reference proteome</keyword>
<dbReference type="GO" id="GO:0009277">
    <property type="term" value="C:fungal-type cell wall"/>
    <property type="evidence" value="ECO:0007669"/>
    <property type="project" value="TreeGrafter"/>
</dbReference>
<feature type="chain" id="PRO_5044691150" description="glucan endo-1,3-beta-D-glucosidase" evidence="9">
    <location>
        <begin position="17"/>
        <end position="500"/>
    </location>
</feature>
<dbReference type="EC" id="3.2.1.39" evidence="3"/>
<protein>
    <recommendedName>
        <fullName evidence="3">glucan endo-1,3-beta-D-glucosidase</fullName>
        <ecNumber evidence="3">3.2.1.39</ecNumber>
    </recommendedName>
</protein>
<feature type="domain" description="Cell wall protein YJL171C/Tos1 C-terminal" evidence="10">
    <location>
        <begin position="265"/>
        <end position="484"/>
    </location>
</feature>
<dbReference type="Proteomes" id="UP000447873">
    <property type="component" value="Unassembled WGS sequence"/>
</dbReference>
<keyword evidence="5" id="KW-0378">Hydrolase</keyword>
<feature type="region of interest" description="Disordered" evidence="8">
    <location>
        <begin position="209"/>
        <end position="244"/>
    </location>
</feature>
<accession>A0A8H3Z6M2</accession>
<keyword evidence="4 9" id="KW-0732">Signal</keyword>
<dbReference type="PANTHER" id="PTHR31737">
    <property type="entry name" value="PROTEIN TOS1"/>
    <property type="match status" value="1"/>
</dbReference>
<dbReference type="EMBL" id="WNWR01000227">
    <property type="protein sequence ID" value="KAE9987747.1"/>
    <property type="molecule type" value="Genomic_DNA"/>
</dbReference>